<keyword evidence="2" id="KW-0813">Transport</keyword>
<feature type="transmembrane region" description="Helical" evidence="8">
    <location>
        <begin position="296"/>
        <end position="316"/>
    </location>
</feature>
<evidence type="ECO:0000256" key="2">
    <source>
        <dbReference type="ARBA" id="ARBA00022448"/>
    </source>
</evidence>
<dbReference type="GO" id="GO:0042910">
    <property type="term" value="F:xenobiotic transmembrane transporter activity"/>
    <property type="evidence" value="ECO:0007669"/>
    <property type="project" value="InterPro"/>
</dbReference>
<evidence type="ECO:0000256" key="8">
    <source>
        <dbReference type="SAM" id="Phobius"/>
    </source>
</evidence>
<evidence type="ECO:0000256" key="7">
    <source>
        <dbReference type="SAM" id="MobiDB-lite"/>
    </source>
</evidence>
<feature type="transmembrane region" description="Helical" evidence="8">
    <location>
        <begin position="40"/>
        <end position="62"/>
    </location>
</feature>
<dbReference type="STRING" id="1263103.BN741_00632"/>
<protein>
    <submittedName>
        <fullName evidence="9">MATE efflux family protein</fullName>
    </submittedName>
</protein>
<dbReference type="EMBL" id="CBIT010000028">
    <property type="protein sequence ID" value="CDE30156.1"/>
    <property type="molecule type" value="Genomic_DNA"/>
</dbReference>
<keyword evidence="6 8" id="KW-0472">Membrane</keyword>
<reference evidence="9" key="1">
    <citation type="submission" date="2012-11" db="EMBL/GenBank/DDBJ databases">
        <title>Dependencies among metagenomic species, viruses, plasmids and units of genetic variation.</title>
        <authorList>
            <person name="Nielsen H.B."/>
            <person name="Almeida M."/>
            <person name="Juncker A.S."/>
            <person name="Rasmussen S."/>
            <person name="Li J."/>
            <person name="Sunagawa S."/>
            <person name="Plichta D."/>
            <person name="Gautier L."/>
            <person name="Le Chatelier E."/>
            <person name="Peletier E."/>
            <person name="Bonde I."/>
            <person name="Nielsen T."/>
            <person name="Manichanh C."/>
            <person name="Arumugam M."/>
            <person name="Batto J."/>
            <person name="Santos M.B.Q.D."/>
            <person name="Blom N."/>
            <person name="Borruel N."/>
            <person name="Burgdorf K.S."/>
            <person name="Boumezbeur F."/>
            <person name="Casellas F."/>
            <person name="Dore J."/>
            <person name="Guarner F."/>
            <person name="Hansen T."/>
            <person name="Hildebrand F."/>
            <person name="Kaas R.S."/>
            <person name="Kennedy S."/>
            <person name="Kristiansen K."/>
            <person name="Kultima J.R."/>
            <person name="Leonard P."/>
            <person name="Levenez F."/>
            <person name="Lund O."/>
            <person name="Moumen B."/>
            <person name="Le Paslier D."/>
            <person name="Pons N."/>
            <person name="Pedersen O."/>
            <person name="Prifti E."/>
            <person name="Qin J."/>
            <person name="Raes J."/>
            <person name="Tap J."/>
            <person name="Tims S."/>
            <person name="Ussery D.W."/>
            <person name="Yamada T."/>
            <person name="MetaHit consortium"/>
            <person name="Renault P."/>
            <person name="Sicheritz-Ponten T."/>
            <person name="Bork P."/>
            <person name="Wang J."/>
            <person name="Brunak S."/>
            <person name="Ehrlich S.D."/>
        </authorList>
    </citation>
    <scope>NUCLEOTIDE SEQUENCE [LARGE SCALE GENOMIC DNA]</scope>
</reference>
<dbReference type="NCBIfam" id="TIGR00797">
    <property type="entry name" value="matE"/>
    <property type="match status" value="1"/>
</dbReference>
<sequence length="469" mass="51615">MKTQAPNSTPSHQTQKAASVSDMTVGSPLRQITKFALPLILGYILQQMYLVIDAVIVGRWIGVEALAAVGASTSITFLVMGFCNGACAGFAIPVAQAFGAKDYRKMRIYVANAVRVSAVIATVIMVLSLMSCHRILQMVNTPTDIFHDAYTFLMLQFAAIPLTFAFNLLSGQIRALGNSRQPFYFLITSALVNIMLDVVLILFCGMGVAGAGIATWLSQAVSVALCIWYIRKHMQLLIPQGDERRYDNRRTSILLNNGVPMGLQFSITGIGIIMLQSANNALGTTCVAAFTASLRIKYLFTCVFENIGVAMATYCGQNLGAQRIDRVTRGVKDAIRLMLVYFVFTFVVIYPFADYMMQLFVDSGEAAVVSNAAQYMRINNYFYPTLGLLTILRYAIQGLGFSNLSMLSGVMEMIARCGVSLWLVPAIAWTGVCFGDPIAWIMADLFLIPAFLWVQRRLKKKKVIQLSNN</sequence>
<keyword evidence="4 8" id="KW-0812">Transmembrane</keyword>
<dbReference type="AlphaFoldDB" id="R7GSU5"/>
<feature type="transmembrane region" description="Helical" evidence="8">
    <location>
        <begin position="150"/>
        <end position="171"/>
    </location>
</feature>
<dbReference type="GO" id="GO:0015297">
    <property type="term" value="F:antiporter activity"/>
    <property type="evidence" value="ECO:0007669"/>
    <property type="project" value="InterPro"/>
</dbReference>
<evidence type="ECO:0000256" key="6">
    <source>
        <dbReference type="ARBA" id="ARBA00023136"/>
    </source>
</evidence>
<accession>R7GSU5</accession>
<dbReference type="InterPro" id="IPR002528">
    <property type="entry name" value="MATE_fam"/>
</dbReference>
<feature type="transmembrane region" description="Helical" evidence="8">
    <location>
        <begin position="381"/>
        <end position="401"/>
    </location>
</feature>
<dbReference type="Pfam" id="PF01554">
    <property type="entry name" value="MatE"/>
    <property type="match status" value="2"/>
</dbReference>
<dbReference type="GO" id="GO:0005886">
    <property type="term" value="C:plasma membrane"/>
    <property type="evidence" value="ECO:0007669"/>
    <property type="project" value="UniProtKB-SubCell"/>
</dbReference>
<comment type="caution">
    <text evidence="9">The sequence shown here is derived from an EMBL/GenBank/DDBJ whole genome shotgun (WGS) entry which is preliminary data.</text>
</comment>
<dbReference type="Proteomes" id="UP000018072">
    <property type="component" value="Unassembled WGS sequence"/>
</dbReference>
<comment type="subcellular location">
    <subcellularLocation>
        <location evidence="1">Cell membrane</location>
        <topology evidence="1">Multi-pass membrane protein</topology>
    </subcellularLocation>
</comment>
<evidence type="ECO:0000256" key="3">
    <source>
        <dbReference type="ARBA" id="ARBA00022475"/>
    </source>
</evidence>
<evidence type="ECO:0000313" key="10">
    <source>
        <dbReference type="Proteomes" id="UP000018072"/>
    </source>
</evidence>
<feature type="transmembrane region" description="Helical" evidence="8">
    <location>
        <begin position="337"/>
        <end position="361"/>
    </location>
</feature>
<gene>
    <name evidence="9" type="ORF">BN741_00632</name>
</gene>
<feature type="transmembrane region" description="Helical" evidence="8">
    <location>
        <begin position="74"/>
        <end position="96"/>
    </location>
</feature>
<proteinExistence type="predicted"/>
<feature type="transmembrane region" description="Helical" evidence="8">
    <location>
        <begin position="251"/>
        <end position="276"/>
    </location>
</feature>
<dbReference type="InterPro" id="IPR048279">
    <property type="entry name" value="MdtK-like"/>
</dbReference>
<feature type="transmembrane region" description="Helical" evidence="8">
    <location>
        <begin position="209"/>
        <end position="230"/>
    </location>
</feature>
<evidence type="ECO:0000256" key="4">
    <source>
        <dbReference type="ARBA" id="ARBA00022692"/>
    </source>
</evidence>
<feature type="region of interest" description="Disordered" evidence="7">
    <location>
        <begin position="1"/>
        <end position="22"/>
    </location>
</feature>
<evidence type="ECO:0000256" key="1">
    <source>
        <dbReference type="ARBA" id="ARBA00004651"/>
    </source>
</evidence>
<organism evidence="9 10">
    <name type="scientific">Leyella stercorea CAG:629</name>
    <dbReference type="NCBI Taxonomy" id="1263103"/>
    <lineage>
        <taxon>Bacteria</taxon>
        <taxon>Pseudomonadati</taxon>
        <taxon>Bacteroidota</taxon>
        <taxon>Bacteroidia</taxon>
        <taxon>Bacteroidales</taxon>
        <taxon>Prevotellaceae</taxon>
        <taxon>Leyella</taxon>
    </lineage>
</organism>
<name>R7GSU5_9BACT</name>
<keyword evidence="3" id="KW-1003">Cell membrane</keyword>
<dbReference type="PANTHER" id="PTHR43549:SF3">
    <property type="entry name" value="MULTIDRUG RESISTANCE PROTEIN YPNP-RELATED"/>
    <property type="match status" value="1"/>
</dbReference>
<dbReference type="InterPro" id="IPR052031">
    <property type="entry name" value="Membrane_Transporter-Flippase"/>
</dbReference>
<feature type="transmembrane region" description="Helical" evidence="8">
    <location>
        <begin position="438"/>
        <end position="454"/>
    </location>
</feature>
<dbReference type="PANTHER" id="PTHR43549">
    <property type="entry name" value="MULTIDRUG RESISTANCE PROTEIN YPNP-RELATED"/>
    <property type="match status" value="1"/>
</dbReference>
<evidence type="ECO:0000256" key="5">
    <source>
        <dbReference type="ARBA" id="ARBA00022989"/>
    </source>
</evidence>
<dbReference type="PIRSF" id="PIRSF006603">
    <property type="entry name" value="DinF"/>
    <property type="match status" value="1"/>
</dbReference>
<feature type="transmembrane region" description="Helical" evidence="8">
    <location>
        <begin position="413"/>
        <end position="432"/>
    </location>
</feature>
<feature type="transmembrane region" description="Helical" evidence="8">
    <location>
        <begin position="183"/>
        <end position="203"/>
    </location>
</feature>
<feature type="transmembrane region" description="Helical" evidence="8">
    <location>
        <begin position="108"/>
        <end position="130"/>
    </location>
</feature>
<dbReference type="CDD" id="cd13138">
    <property type="entry name" value="MATE_yoeA_like"/>
    <property type="match status" value="1"/>
</dbReference>
<evidence type="ECO:0000313" key="9">
    <source>
        <dbReference type="EMBL" id="CDE30156.1"/>
    </source>
</evidence>
<keyword evidence="5 8" id="KW-1133">Transmembrane helix</keyword>